<reference evidence="3" key="1">
    <citation type="journal article" date="2014" name="Int. J. Syst. Evol. Microbiol.">
        <title>Complete genome sequence of Corynebacterium casei LMG S-19264T (=DSM 44701T), isolated from a smear-ripened cheese.</title>
        <authorList>
            <consortium name="US DOE Joint Genome Institute (JGI-PGF)"/>
            <person name="Walter F."/>
            <person name="Albersmeier A."/>
            <person name="Kalinowski J."/>
            <person name="Ruckert C."/>
        </authorList>
    </citation>
    <scope>NUCLEOTIDE SEQUENCE</scope>
    <source>
        <strain evidence="3">CGMCC 1.15758</strain>
    </source>
</reference>
<organism evidence="3 4">
    <name type="scientific">Cysteiniphilum litorale</name>
    <dbReference type="NCBI Taxonomy" id="2056700"/>
    <lineage>
        <taxon>Bacteria</taxon>
        <taxon>Pseudomonadati</taxon>
        <taxon>Pseudomonadota</taxon>
        <taxon>Gammaproteobacteria</taxon>
        <taxon>Thiotrichales</taxon>
        <taxon>Fastidiosibacteraceae</taxon>
        <taxon>Cysteiniphilum</taxon>
    </lineage>
</organism>
<protein>
    <recommendedName>
        <fullName evidence="2">Initiator Rep protein WH1 domain-containing protein</fullName>
    </recommendedName>
</protein>
<comment type="caution">
    <text evidence="3">The sequence shown here is derived from an EMBL/GenBank/DDBJ whole genome shotgun (WGS) entry which is preliminary data.</text>
</comment>
<reference evidence="3" key="2">
    <citation type="submission" date="2020-09" db="EMBL/GenBank/DDBJ databases">
        <authorList>
            <person name="Sun Q."/>
            <person name="Zhou Y."/>
        </authorList>
    </citation>
    <scope>NUCLEOTIDE SEQUENCE</scope>
    <source>
        <strain evidence="3">CGMCC 1.15758</strain>
    </source>
</reference>
<dbReference type="Proteomes" id="UP000636949">
    <property type="component" value="Unassembled WGS sequence"/>
</dbReference>
<dbReference type="GO" id="GO:0003887">
    <property type="term" value="F:DNA-directed DNA polymerase activity"/>
    <property type="evidence" value="ECO:0007669"/>
    <property type="project" value="InterPro"/>
</dbReference>
<evidence type="ECO:0000313" key="4">
    <source>
        <dbReference type="Proteomes" id="UP000636949"/>
    </source>
</evidence>
<dbReference type="EMBL" id="BMJS01000064">
    <property type="protein sequence ID" value="GGG08125.1"/>
    <property type="molecule type" value="Genomic_DNA"/>
</dbReference>
<evidence type="ECO:0000256" key="1">
    <source>
        <dbReference type="ARBA" id="ARBA00038283"/>
    </source>
</evidence>
<dbReference type="InterPro" id="IPR000525">
    <property type="entry name" value="Initiator_Rep_WH1"/>
</dbReference>
<gene>
    <name evidence="3" type="ORF">GCM10010995_27080</name>
</gene>
<keyword evidence="4" id="KW-1185">Reference proteome</keyword>
<dbReference type="Pfam" id="PF01051">
    <property type="entry name" value="Rep3_N"/>
    <property type="match status" value="1"/>
</dbReference>
<evidence type="ECO:0000259" key="2">
    <source>
        <dbReference type="Pfam" id="PF01051"/>
    </source>
</evidence>
<dbReference type="AlphaFoldDB" id="A0A8J2Z6Z2"/>
<sequence>MDSDCKIVKSNDLIESFIFNATELELQILNYAVAVTNPYWDNKDFVYKISIPELVSIYKTKSKNVYKAYREALERLQLRTYKYKNLNKEITENLLKKIVRDVDDNTYLELCFNDFISERIQNLRGLFTQYDIKQIAMFRSRYAFMLYEFFKMKIQQVNDNIYNQKIEISSFKVKLDLVSKYPVFAELKRNVLDKAKIQINKHSDIRVNYEVIKTGRTPTHIKFTAQYKKGKEPQAKLTDQVAKDIPDLKASKSPDVNLTKEKPVIDREMTKQRLKELKENLGMKSKVRQ</sequence>
<feature type="domain" description="Initiator Rep protein WH1" evidence="2">
    <location>
        <begin position="6"/>
        <end position="151"/>
    </location>
</feature>
<dbReference type="RefSeq" id="WP_150468960.1">
    <property type="nucleotide sequence ID" value="NZ_BMJS01000064.1"/>
</dbReference>
<comment type="similarity">
    <text evidence="1">Belongs to the initiator RepB protein family.</text>
</comment>
<evidence type="ECO:0000313" key="3">
    <source>
        <dbReference type="EMBL" id="GGG08125.1"/>
    </source>
</evidence>
<dbReference type="Pfam" id="PF21205">
    <property type="entry name" value="Rep3_C"/>
    <property type="match status" value="1"/>
</dbReference>
<dbReference type="Gene3D" id="1.10.10.10">
    <property type="entry name" value="Winged helix-like DNA-binding domain superfamily/Winged helix DNA-binding domain"/>
    <property type="match status" value="2"/>
</dbReference>
<dbReference type="InterPro" id="IPR036390">
    <property type="entry name" value="WH_DNA-bd_sf"/>
</dbReference>
<name>A0A8J2Z6Z2_9GAMM</name>
<dbReference type="GO" id="GO:0006270">
    <property type="term" value="P:DNA replication initiation"/>
    <property type="evidence" value="ECO:0007669"/>
    <property type="project" value="InterPro"/>
</dbReference>
<dbReference type="SUPFAM" id="SSF46785">
    <property type="entry name" value="Winged helix' DNA-binding domain"/>
    <property type="match status" value="2"/>
</dbReference>
<proteinExistence type="inferred from homology"/>
<dbReference type="InterPro" id="IPR036388">
    <property type="entry name" value="WH-like_DNA-bd_sf"/>
</dbReference>
<accession>A0A8J2Z6Z2</accession>